<dbReference type="Proteomes" id="UP000652761">
    <property type="component" value="Unassembled WGS sequence"/>
</dbReference>
<reference evidence="1" key="1">
    <citation type="submission" date="2017-07" db="EMBL/GenBank/DDBJ databases">
        <title>Taro Niue Genome Assembly and Annotation.</title>
        <authorList>
            <person name="Atibalentja N."/>
            <person name="Keating K."/>
            <person name="Fields C.J."/>
        </authorList>
    </citation>
    <scope>NUCLEOTIDE SEQUENCE</scope>
    <source>
        <strain evidence="1">Niue_2</strain>
        <tissue evidence="1">Leaf</tissue>
    </source>
</reference>
<evidence type="ECO:0000313" key="1">
    <source>
        <dbReference type="EMBL" id="MQL85180.1"/>
    </source>
</evidence>
<name>A0A843UU17_COLES</name>
<keyword evidence="2" id="KW-1185">Reference proteome</keyword>
<gene>
    <name evidence="1" type="ORF">Taro_017691</name>
</gene>
<dbReference type="AlphaFoldDB" id="A0A843UU17"/>
<organism evidence="1 2">
    <name type="scientific">Colocasia esculenta</name>
    <name type="common">Wild taro</name>
    <name type="synonym">Arum esculentum</name>
    <dbReference type="NCBI Taxonomy" id="4460"/>
    <lineage>
        <taxon>Eukaryota</taxon>
        <taxon>Viridiplantae</taxon>
        <taxon>Streptophyta</taxon>
        <taxon>Embryophyta</taxon>
        <taxon>Tracheophyta</taxon>
        <taxon>Spermatophyta</taxon>
        <taxon>Magnoliopsida</taxon>
        <taxon>Liliopsida</taxon>
        <taxon>Araceae</taxon>
        <taxon>Aroideae</taxon>
        <taxon>Colocasieae</taxon>
        <taxon>Colocasia</taxon>
    </lineage>
</organism>
<evidence type="ECO:0000313" key="2">
    <source>
        <dbReference type="Proteomes" id="UP000652761"/>
    </source>
</evidence>
<protein>
    <submittedName>
        <fullName evidence="1">Uncharacterized protein</fullName>
    </submittedName>
</protein>
<proteinExistence type="predicted"/>
<sequence>MSETLISFGPRREAFLIRRARCLDDVWTAMSSTARELGLCVSTMVPRPPQFLLEGPSGHSMEVPTHVESFEACAGFVPETTGSSGGAELVEPLLSSLQSNDQDAVLLPSAPEDHRELSKDDDIGIPFDDLMEMM</sequence>
<comment type="caution">
    <text evidence="1">The sequence shown here is derived from an EMBL/GenBank/DDBJ whole genome shotgun (WGS) entry which is preliminary data.</text>
</comment>
<accession>A0A843UU17</accession>
<dbReference type="EMBL" id="NMUH01000813">
    <property type="protein sequence ID" value="MQL85180.1"/>
    <property type="molecule type" value="Genomic_DNA"/>
</dbReference>